<gene>
    <name evidence="1" type="ORF">SNEC2469_LOCUS35146</name>
</gene>
<proteinExistence type="predicted"/>
<evidence type="ECO:0000313" key="1">
    <source>
        <dbReference type="EMBL" id="CAE7943669.1"/>
    </source>
</evidence>
<name>A0A813CIS2_9DINO</name>
<reference evidence="1" key="1">
    <citation type="submission" date="2021-02" db="EMBL/GenBank/DDBJ databases">
        <authorList>
            <person name="Dougan E. K."/>
            <person name="Rhodes N."/>
            <person name="Thang M."/>
            <person name="Chan C."/>
        </authorList>
    </citation>
    <scope>NUCLEOTIDE SEQUENCE</scope>
</reference>
<evidence type="ECO:0000313" key="2">
    <source>
        <dbReference type="Proteomes" id="UP000601435"/>
    </source>
</evidence>
<dbReference type="SUPFAM" id="SSF52047">
    <property type="entry name" value="RNI-like"/>
    <property type="match status" value="1"/>
</dbReference>
<keyword evidence="2" id="KW-1185">Reference proteome</keyword>
<accession>A0A813CIS2</accession>
<protein>
    <submittedName>
        <fullName evidence="1">Uncharacterized protein</fullName>
    </submittedName>
</protein>
<dbReference type="EMBL" id="CAJNJA010100243">
    <property type="protein sequence ID" value="CAE7943669.1"/>
    <property type="molecule type" value="Genomic_DNA"/>
</dbReference>
<sequence length="126" mass="13505">MLPRDQKHSKGFSLRCFGGGSRGIEAAAGLLAFLGRCPELQVLSLGRCDQIPAAAWQQLEGAQWPKLTKVDFGRCLGFWAPVGVCVVWSRSLLGCDGDVGVDEVAGTQPFHRSGLTNCRCVLSSEP</sequence>
<organism evidence="1 2">
    <name type="scientific">Symbiodinium necroappetens</name>
    <dbReference type="NCBI Taxonomy" id="1628268"/>
    <lineage>
        <taxon>Eukaryota</taxon>
        <taxon>Sar</taxon>
        <taxon>Alveolata</taxon>
        <taxon>Dinophyceae</taxon>
        <taxon>Suessiales</taxon>
        <taxon>Symbiodiniaceae</taxon>
        <taxon>Symbiodinium</taxon>
    </lineage>
</organism>
<comment type="caution">
    <text evidence="1">The sequence shown here is derived from an EMBL/GenBank/DDBJ whole genome shotgun (WGS) entry which is preliminary data.</text>
</comment>
<dbReference type="Proteomes" id="UP000601435">
    <property type="component" value="Unassembled WGS sequence"/>
</dbReference>
<dbReference type="AlphaFoldDB" id="A0A813CIS2"/>